<name>A0A2A9MKR7_BESBE</name>
<feature type="compositionally biased region" description="Low complexity" evidence="1">
    <location>
        <begin position="62"/>
        <end position="75"/>
    </location>
</feature>
<evidence type="ECO:0000313" key="3">
    <source>
        <dbReference type="Proteomes" id="UP000224006"/>
    </source>
</evidence>
<feature type="compositionally biased region" description="Basic and acidic residues" evidence="1">
    <location>
        <begin position="221"/>
        <end position="238"/>
    </location>
</feature>
<dbReference type="InterPro" id="IPR006886">
    <property type="entry name" value="RNA_pol_III_Rpc5"/>
</dbReference>
<dbReference type="PANTHER" id="PTHR12069">
    <property type="entry name" value="DNA-DIRECTED RNA POLYMERASES III 80 KDA POLYPEPTIDE RNA POLYMERASE III SUBUNIT 5"/>
    <property type="match status" value="1"/>
</dbReference>
<evidence type="ECO:0000313" key="2">
    <source>
        <dbReference type="EMBL" id="PFH36596.1"/>
    </source>
</evidence>
<dbReference type="VEuPathDB" id="ToxoDB:BESB_047880"/>
<dbReference type="GO" id="GO:0042797">
    <property type="term" value="P:tRNA transcription by RNA polymerase III"/>
    <property type="evidence" value="ECO:0007669"/>
    <property type="project" value="TreeGrafter"/>
</dbReference>
<accession>A0A2A9MKR7</accession>
<proteinExistence type="predicted"/>
<feature type="compositionally biased region" description="Low complexity" evidence="1">
    <location>
        <begin position="423"/>
        <end position="432"/>
    </location>
</feature>
<dbReference type="Proteomes" id="UP000224006">
    <property type="component" value="Chromosome III"/>
</dbReference>
<keyword evidence="2" id="KW-0804">Transcription</keyword>
<dbReference type="EMBL" id="NWUJ01000003">
    <property type="protein sequence ID" value="PFH36596.1"/>
    <property type="molecule type" value="Genomic_DNA"/>
</dbReference>
<dbReference type="STRING" id="94643.A0A2A9MKR7"/>
<reference evidence="2 3" key="1">
    <citation type="submission" date="2017-09" db="EMBL/GenBank/DDBJ databases">
        <title>Genome sequencing of Besnoitia besnoiti strain Bb-Ger1.</title>
        <authorList>
            <person name="Schares G."/>
            <person name="Venepally P."/>
            <person name="Lorenzi H.A."/>
        </authorList>
    </citation>
    <scope>NUCLEOTIDE SEQUENCE [LARGE SCALE GENOMIC DNA]</scope>
    <source>
        <strain evidence="2 3">Bb-Ger1</strain>
    </source>
</reference>
<feature type="compositionally biased region" description="Acidic residues" evidence="1">
    <location>
        <begin position="94"/>
        <end position="114"/>
    </location>
</feature>
<feature type="region of interest" description="Disordered" evidence="1">
    <location>
        <begin position="1"/>
        <end position="116"/>
    </location>
</feature>
<dbReference type="OrthoDB" id="340681at2759"/>
<feature type="region of interest" description="Disordered" evidence="1">
    <location>
        <begin position="293"/>
        <end position="334"/>
    </location>
</feature>
<gene>
    <name evidence="2" type="ORF">BESB_047880</name>
</gene>
<dbReference type="GO" id="GO:0005666">
    <property type="term" value="C:RNA polymerase III complex"/>
    <property type="evidence" value="ECO:0007669"/>
    <property type="project" value="TreeGrafter"/>
</dbReference>
<dbReference type="PANTHER" id="PTHR12069:SF0">
    <property type="entry name" value="DNA-DIRECTED RNA POLYMERASE III SUBUNIT RPC5"/>
    <property type="match status" value="1"/>
</dbReference>
<dbReference type="GeneID" id="40309718"/>
<evidence type="ECO:0000256" key="1">
    <source>
        <dbReference type="SAM" id="MobiDB-lite"/>
    </source>
</evidence>
<keyword evidence="2" id="KW-0240">DNA-directed RNA polymerase</keyword>
<feature type="compositionally biased region" description="Acidic residues" evidence="1">
    <location>
        <begin position="21"/>
        <end position="40"/>
    </location>
</feature>
<organism evidence="2 3">
    <name type="scientific">Besnoitia besnoiti</name>
    <name type="common">Apicomplexan protozoan</name>
    <dbReference type="NCBI Taxonomy" id="94643"/>
    <lineage>
        <taxon>Eukaryota</taxon>
        <taxon>Sar</taxon>
        <taxon>Alveolata</taxon>
        <taxon>Apicomplexa</taxon>
        <taxon>Conoidasida</taxon>
        <taxon>Coccidia</taxon>
        <taxon>Eucoccidiorida</taxon>
        <taxon>Eimeriorina</taxon>
        <taxon>Sarcocystidae</taxon>
        <taxon>Besnoitia</taxon>
    </lineage>
</organism>
<keyword evidence="3" id="KW-1185">Reference proteome</keyword>
<feature type="compositionally biased region" description="Basic and acidic residues" evidence="1">
    <location>
        <begin position="1"/>
        <end position="15"/>
    </location>
</feature>
<comment type="caution">
    <text evidence="2">The sequence shown here is derived from an EMBL/GenBank/DDBJ whole genome shotgun (WGS) entry which is preliminary data.</text>
</comment>
<feature type="region of interest" description="Disordered" evidence="1">
    <location>
        <begin position="411"/>
        <end position="432"/>
    </location>
</feature>
<dbReference type="RefSeq" id="XP_029220605.1">
    <property type="nucleotide sequence ID" value="XM_029363239.1"/>
</dbReference>
<sequence>MESKSAGLEGEREAAMAETVESGDEEDGVLFVDGEDEEMGDAPPPGESSQHADEEATAKKVSLSPVSSSASAPPRASHRGVKAEDRLVSSDNSESGEEEEETEEEDGESDDDDDPVVREIDVYVRRLDTSSAASVYVLQYPLRPLYRPYGDHGQLLEVAYRERQRTLQFTYGLHTAGENFDPSHPMNVEAERAFYATAGADDRAGPDGVSSGAGALGGSPQDRRGLERERAQAHEVRPKHILKSQRALAGDCSYAVGILKKNKLFITPVDHVLQFRPDFTPIDRLQQNAAAYAASGSGGRHAFPSDASSARKKGGDAERDERPEPGTGAAAERGAGAMFAANLGEGRAKISHSRQRDIEESEEWLSLETFYDADTSEALDIIRTLCSTQVEAEEDEEKKTSANSGEDLLADLSASAPTPPPASAASAVSAGSPLAPAASGSQDILFVSNTRGYLRSLCGTAADRSGAASGSAQSASQATGPLGYGALAKLSPDQQVFTILRHRHVESFATIQRLLTTPMSEADLLRILLQYAVLVLGNWAIKSMYVYDDMYEISCRDLLLALLIRSGATSAAPSGRPGEAFSPPSSVGLPKEAFRSATRLPAEKVTLMLQEVAVCSSSAWRLKLPPDSAFLAAHPSIQKHFDLWWKQRLQQVVKEVHQRRDARKQPPRLLCAADEGKAAVVSPALLQLAGRLCASSLKTQGAQTFKQLREMLNGKNQDFVGITDRDLERVLQTVAVQVGTVWLSPKVGNPQIDLYRDSLISILKSQTAPHSKAQIVQELAQALNRHVDLPDFTLRKLLRELAVNEGGFWAFKGRVKETQDAETDV</sequence>
<dbReference type="Pfam" id="PF04801">
    <property type="entry name" value="RPC5"/>
    <property type="match status" value="2"/>
</dbReference>
<dbReference type="AlphaFoldDB" id="A0A2A9MKR7"/>
<feature type="region of interest" description="Disordered" evidence="1">
    <location>
        <begin position="202"/>
        <end position="238"/>
    </location>
</feature>
<dbReference type="KEGG" id="bbes:BESB_047880"/>
<feature type="compositionally biased region" description="Basic and acidic residues" evidence="1">
    <location>
        <begin position="313"/>
        <end position="324"/>
    </location>
</feature>
<protein>
    <submittedName>
        <fullName evidence="2">DNA-directed RNA polymerase III RPC5</fullName>
    </submittedName>
</protein>